<keyword evidence="1" id="KW-0472">Membrane</keyword>
<reference evidence="2 3" key="1">
    <citation type="journal article" date="2022" name="Microbiol. Resour. Announc.">
        <title>Complete Genome Sequence of the Hyperthermophilic and Acidophilic Archaeon Saccharolobus caldissimus Strain HS-3T.</title>
        <authorList>
            <person name="Sakai H.D."/>
            <person name="Kurosawa N."/>
        </authorList>
    </citation>
    <scope>NUCLEOTIDE SEQUENCE [LARGE SCALE GENOMIC DNA]</scope>
    <source>
        <strain evidence="2 3">JCM32116</strain>
    </source>
</reference>
<keyword evidence="1" id="KW-0812">Transmembrane</keyword>
<dbReference type="EMBL" id="AP025226">
    <property type="protein sequence ID" value="BDB98639.1"/>
    <property type="molecule type" value="Genomic_DNA"/>
</dbReference>
<proteinExistence type="predicted"/>
<keyword evidence="1" id="KW-1133">Transmembrane helix</keyword>
<feature type="transmembrane region" description="Helical" evidence="1">
    <location>
        <begin position="41"/>
        <end position="63"/>
    </location>
</feature>
<organism evidence="2 3">
    <name type="scientific">Saccharolobus caldissimus</name>
    <dbReference type="NCBI Taxonomy" id="1702097"/>
    <lineage>
        <taxon>Archaea</taxon>
        <taxon>Thermoproteota</taxon>
        <taxon>Thermoprotei</taxon>
        <taxon>Sulfolobales</taxon>
        <taxon>Sulfolobaceae</taxon>
        <taxon>Saccharolobus</taxon>
    </lineage>
</organism>
<name>A0AAQ4CS58_9CREN</name>
<gene>
    <name evidence="2" type="ORF">SACC_16560</name>
</gene>
<feature type="transmembrane region" description="Helical" evidence="1">
    <location>
        <begin position="7"/>
        <end position="29"/>
    </location>
</feature>
<keyword evidence="3" id="KW-1185">Reference proteome</keyword>
<dbReference type="RefSeq" id="WP_229572480.1">
    <property type="nucleotide sequence ID" value="NZ_AP025226.1"/>
</dbReference>
<dbReference type="Proteomes" id="UP001319921">
    <property type="component" value="Chromosome"/>
</dbReference>
<dbReference type="AlphaFoldDB" id="A0AAQ4CS58"/>
<evidence type="ECO:0000313" key="2">
    <source>
        <dbReference type="EMBL" id="BDB98639.1"/>
    </source>
</evidence>
<sequence>MKLNDKNIVLLIVLLISGAMLVYLTIISYNAEMILSSTVPIQMLPLIIISVVMIILSILLFFIK</sequence>
<protein>
    <submittedName>
        <fullName evidence="2">Uncharacterized protein</fullName>
    </submittedName>
</protein>
<evidence type="ECO:0000256" key="1">
    <source>
        <dbReference type="SAM" id="Phobius"/>
    </source>
</evidence>
<evidence type="ECO:0000313" key="3">
    <source>
        <dbReference type="Proteomes" id="UP001319921"/>
    </source>
</evidence>
<dbReference type="GeneID" id="68866391"/>
<accession>A0AAQ4CS58</accession>
<dbReference type="KEGG" id="scas:SACC_16560"/>